<dbReference type="AlphaFoldDB" id="A0A935C7L6"/>
<comment type="caution">
    <text evidence="1">The sequence shown here is derived from an EMBL/GenBank/DDBJ whole genome shotgun (WGS) entry which is preliminary data.</text>
</comment>
<sequence>MVRIFLILISLISFEGYCQELSLNYYVSQNEKEVDGQIQFIRSKYSYITSQKENLDLYYKFFIKNISRNEYSSYPENNPQIIAPLKSLKSILIESSGPEGYEELIYKTDTLFHYPEAPTKFYFENGNLRLIEYEYSYDFDYEKIEYYFWDDKLIFAFVESWRQAHPSIGNIKTLKQERFYFRNESPIRAIIKEYQGEDDVSKGILSQPHIDLNLTEGLKIIDKAKELQRIANNKI</sequence>
<dbReference type="RefSeq" id="WP_201430771.1">
    <property type="nucleotide sequence ID" value="NZ_JAEQBW010000003.1"/>
</dbReference>
<protein>
    <submittedName>
        <fullName evidence="1">Uncharacterized protein</fullName>
    </submittedName>
</protein>
<reference evidence="1" key="1">
    <citation type="submission" date="2021-01" db="EMBL/GenBank/DDBJ databases">
        <title>Marivirga aurantiaca sp. nov., isolated from intertidal surface sediments.</title>
        <authorList>
            <person name="Zhang M."/>
        </authorList>
    </citation>
    <scope>NUCLEOTIDE SEQUENCE</scope>
    <source>
        <strain evidence="1">S37H4</strain>
    </source>
</reference>
<gene>
    <name evidence="1" type="ORF">JKA74_08580</name>
</gene>
<evidence type="ECO:0000313" key="1">
    <source>
        <dbReference type="EMBL" id="MBK6265091.1"/>
    </source>
</evidence>
<dbReference type="Proteomes" id="UP000611723">
    <property type="component" value="Unassembled WGS sequence"/>
</dbReference>
<organism evidence="1 2">
    <name type="scientific">Marivirga aurantiaca</name>
    <dbReference type="NCBI Taxonomy" id="2802615"/>
    <lineage>
        <taxon>Bacteria</taxon>
        <taxon>Pseudomonadati</taxon>
        <taxon>Bacteroidota</taxon>
        <taxon>Cytophagia</taxon>
        <taxon>Cytophagales</taxon>
        <taxon>Marivirgaceae</taxon>
        <taxon>Marivirga</taxon>
    </lineage>
</organism>
<proteinExistence type="predicted"/>
<evidence type="ECO:0000313" key="2">
    <source>
        <dbReference type="Proteomes" id="UP000611723"/>
    </source>
</evidence>
<name>A0A935C7L6_9BACT</name>
<keyword evidence="2" id="KW-1185">Reference proteome</keyword>
<accession>A0A935C7L6</accession>
<dbReference type="EMBL" id="JAEQBW010000003">
    <property type="protein sequence ID" value="MBK6265091.1"/>
    <property type="molecule type" value="Genomic_DNA"/>
</dbReference>